<name>A0A8H2XDU1_9AGAM</name>
<protein>
    <recommendedName>
        <fullName evidence="6">CFEM domain-containing protein</fullName>
    </recommendedName>
</protein>
<reference evidence="7" key="1">
    <citation type="submission" date="2021-01" db="EMBL/GenBank/DDBJ databases">
        <authorList>
            <person name="Kaushik A."/>
        </authorList>
    </citation>
    <scope>NUCLEOTIDE SEQUENCE</scope>
    <source>
        <strain evidence="7">Type strain: AG8-Rh-89/</strain>
    </source>
</reference>
<evidence type="ECO:0000256" key="2">
    <source>
        <dbReference type="ARBA" id="ARBA00022525"/>
    </source>
</evidence>
<comment type="caution">
    <text evidence="7">The sequence shown here is derived from an EMBL/GenBank/DDBJ whole genome shotgun (WGS) entry which is preliminary data.</text>
</comment>
<evidence type="ECO:0000313" key="8">
    <source>
        <dbReference type="Proteomes" id="UP000663850"/>
    </source>
</evidence>
<evidence type="ECO:0000256" key="1">
    <source>
        <dbReference type="ARBA" id="ARBA00004613"/>
    </source>
</evidence>
<dbReference type="PROSITE" id="PS52012">
    <property type="entry name" value="CFEM"/>
    <property type="match status" value="1"/>
</dbReference>
<evidence type="ECO:0000313" key="7">
    <source>
        <dbReference type="EMBL" id="CAE6422694.1"/>
    </source>
</evidence>
<sequence length="106" mass="10873">MKFIFVVAALFADYAAAQSGGPLPKCVENCATQAALANCAGMPFTDPKCACANTGFQQTALQCLQSSCTAEETQLAIQLLKQACGVSLTTSATVSKSETNKGVASD</sequence>
<keyword evidence="2" id="KW-0964">Secreted</keyword>
<dbReference type="Proteomes" id="UP000663850">
    <property type="component" value="Unassembled WGS sequence"/>
</dbReference>
<evidence type="ECO:0000256" key="5">
    <source>
        <dbReference type="SAM" id="SignalP"/>
    </source>
</evidence>
<dbReference type="EMBL" id="CAJMWZ010000647">
    <property type="protein sequence ID" value="CAE6422694.1"/>
    <property type="molecule type" value="Genomic_DNA"/>
</dbReference>
<evidence type="ECO:0000259" key="6">
    <source>
        <dbReference type="PROSITE" id="PS52012"/>
    </source>
</evidence>
<feature type="chain" id="PRO_5034213725" description="CFEM domain-containing protein" evidence="5">
    <location>
        <begin position="18"/>
        <end position="106"/>
    </location>
</feature>
<evidence type="ECO:0000256" key="4">
    <source>
        <dbReference type="ARBA" id="ARBA00023157"/>
    </source>
</evidence>
<accession>A0A8H2XDU1</accession>
<comment type="subcellular location">
    <subcellularLocation>
        <location evidence="1">Secreted</location>
    </subcellularLocation>
</comment>
<evidence type="ECO:0000256" key="3">
    <source>
        <dbReference type="ARBA" id="ARBA00022729"/>
    </source>
</evidence>
<proteinExistence type="predicted"/>
<gene>
    <name evidence="7" type="ORF">RDB_LOCUS11686</name>
</gene>
<feature type="domain" description="CFEM" evidence="6">
    <location>
        <begin position="1"/>
        <end position="106"/>
    </location>
</feature>
<dbReference type="AlphaFoldDB" id="A0A8H2XDU1"/>
<organism evidence="7 8">
    <name type="scientific">Rhizoctonia solani</name>
    <dbReference type="NCBI Taxonomy" id="456999"/>
    <lineage>
        <taxon>Eukaryota</taxon>
        <taxon>Fungi</taxon>
        <taxon>Dikarya</taxon>
        <taxon>Basidiomycota</taxon>
        <taxon>Agaricomycotina</taxon>
        <taxon>Agaricomycetes</taxon>
        <taxon>Cantharellales</taxon>
        <taxon>Ceratobasidiaceae</taxon>
        <taxon>Rhizoctonia</taxon>
    </lineage>
</organism>
<feature type="signal peptide" evidence="5">
    <location>
        <begin position="1"/>
        <end position="17"/>
    </location>
</feature>
<dbReference type="InterPro" id="IPR008427">
    <property type="entry name" value="Extracellular_membr_CFEM_dom"/>
</dbReference>
<dbReference type="GO" id="GO:0005576">
    <property type="term" value="C:extracellular region"/>
    <property type="evidence" value="ECO:0007669"/>
    <property type="project" value="UniProtKB-SubCell"/>
</dbReference>
<keyword evidence="3 5" id="KW-0732">Signal</keyword>
<dbReference type="Pfam" id="PF05730">
    <property type="entry name" value="CFEM"/>
    <property type="match status" value="1"/>
</dbReference>
<keyword evidence="4" id="KW-1015">Disulfide bond</keyword>